<sequence>MLQKEKETLDALLGGDVPVDLECVIDESKNPSFLQQIAIAYNWDDGFEIPKRITENECCDSGIDLTLFWLAEAMSYLTGEIEESEYNQDWVAFSQLMIQRIENAREEKSHTSFDPNLTRVQIYQLKKDGISESFLNPIEGSEPIVTI</sequence>
<dbReference type="Proteomes" id="UP001225316">
    <property type="component" value="Unassembled WGS sequence"/>
</dbReference>
<name>A0ABU1AZN2_9BACT</name>
<evidence type="ECO:0000313" key="3">
    <source>
        <dbReference type="Proteomes" id="UP001225316"/>
    </source>
</evidence>
<protein>
    <submittedName>
        <fullName evidence="2">DUF4274 domain-containing protein</fullName>
    </submittedName>
</protein>
<feature type="domain" description="DUF4274" evidence="1">
    <location>
        <begin position="30"/>
        <end position="96"/>
    </location>
</feature>
<dbReference type="Pfam" id="PF14096">
    <property type="entry name" value="DUF4274"/>
    <property type="match status" value="1"/>
</dbReference>
<organism evidence="2 3">
    <name type="scientific">Thalassobacterium maritimum</name>
    <dbReference type="NCBI Taxonomy" id="3041265"/>
    <lineage>
        <taxon>Bacteria</taxon>
        <taxon>Pseudomonadati</taxon>
        <taxon>Verrucomicrobiota</taxon>
        <taxon>Opitutia</taxon>
        <taxon>Puniceicoccales</taxon>
        <taxon>Coraliomargaritaceae</taxon>
        <taxon>Thalassobacterium</taxon>
    </lineage>
</organism>
<dbReference type="InterPro" id="IPR025369">
    <property type="entry name" value="DUF4274"/>
</dbReference>
<dbReference type="RefSeq" id="WP_308952526.1">
    <property type="nucleotide sequence ID" value="NZ_JARXHW010000095.1"/>
</dbReference>
<dbReference type="EMBL" id="JARXHW010000095">
    <property type="protein sequence ID" value="MDQ8209609.1"/>
    <property type="molecule type" value="Genomic_DNA"/>
</dbReference>
<reference evidence="2 3" key="1">
    <citation type="submission" date="2023-04" db="EMBL/GenBank/DDBJ databases">
        <title>A novel bacteria isolated from coastal sediment.</title>
        <authorList>
            <person name="Liu X.-J."/>
            <person name="Du Z.-J."/>
        </authorList>
    </citation>
    <scope>NUCLEOTIDE SEQUENCE [LARGE SCALE GENOMIC DNA]</scope>
    <source>
        <strain evidence="2 3">SDUM461003</strain>
    </source>
</reference>
<comment type="caution">
    <text evidence="2">The sequence shown here is derived from an EMBL/GenBank/DDBJ whole genome shotgun (WGS) entry which is preliminary data.</text>
</comment>
<gene>
    <name evidence="2" type="ORF">QEH52_18970</name>
</gene>
<proteinExistence type="predicted"/>
<accession>A0ABU1AZN2</accession>
<keyword evidence="3" id="KW-1185">Reference proteome</keyword>
<evidence type="ECO:0000259" key="1">
    <source>
        <dbReference type="Pfam" id="PF14096"/>
    </source>
</evidence>
<evidence type="ECO:0000313" key="2">
    <source>
        <dbReference type="EMBL" id="MDQ8209609.1"/>
    </source>
</evidence>